<protein>
    <recommendedName>
        <fullName evidence="3">Lipoprotein</fullName>
    </recommendedName>
</protein>
<organism evidence="1 2">
    <name type="scientific">Algimonas ampicilliniresistens</name>
    <dbReference type="NCBI Taxonomy" id="1298735"/>
    <lineage>
        <taxon>Bacteria</taxon>
        <taxon>Pseudomonadati</taxon>
        <taxon>Pseudomonadota</taxon>
        <taxon>Alphaproteobacteria</taxon>
        <taxon>Maricaulales</taxon>
        <taxon>Robiginitomaculaceae</taxon>
        <taxon>Algimonas</taxon>
    </lineage>
</organism>
<dbReference type="EMBL" id="BSNK01000001">
    <property type="protein sequence ID" value="GLQ23061.1"/>
    <property type="molecule type" value="Genomic_DNA"/>
</dbReference>
<evidence type="ECO:0008006" key="3">
    <source>
        <dbReference type="Google" id="ProtNLM"/>
    </source>
</evidence>
<reference evidence="1" key="2">
    <citation type="submission" date="2023-01" db="EMBL/GenBank/DDBJ databases">
        <title>Draft genome sequence of Algimonas ampicilliniresistens strain NBRC 108219.</title>
        <authorList>
            <person name="Sun Q."/>
            <person name="Mori K."/>
        </authorList>
    </citation>
    <scope>NUCLEOTIDE SEQUENCE</scope>
    <source>
        <strain evidence="1">NBRC 108219</strain>
    </source>
</reference>
<keyword evidence="2" id="KW-1185">Reference proteome</keyword>
<evidence type="ECO:0000313" key="1">
    <source>
        <dbReference type="EMBL" id="GLQ23061.1"/>
    </source>
</evidence>
<dbReference type="RefSeq" id="WP_284388094.1">
    <property type="nucleotide sequence ID" value="NZ_BSNK01000001.1"/>
</dbReference>
<gene>
    <name evidence="1" type="ORF">GCM10007853_09350</name>
</gene>
<comment type="caution">
    <text evidence="1">The sequence shown here is derived from an EMBL/GenBank/DDBJ whole genome shotgun (WGS) entry which is preliminary data.</text>
</comment>
<sequence>MRTLTLAILSVAALTACNTVPEPGPQPVVVNVPQMQTCTPMSALTRVTIPEKTETYIAITEIDNPPYEPIQNKQTMTRVIEEARTIFVNSEGREITDICNMDINPNGMTTQNR</sequence>
<name>A0ABQ5V8Z5_9PROT</name>
<evidence type="ECO:0000313" key="2">
    <source>
        <dbReference type="Proteomes" id="UP001161391"/>
    </source>
</evidence>
<proteinExistence type="predicted"/>
<dbReference type="Proteomes" id="UP001161391">
    <property type="component" value="Unassembled WGS sequence"/>
</dbReference>
<reference evidence="1" key="1">
    <citation type="journal article" date="2014" name="Int. J. Syst. Evol. Microbiol.">
        <title>Complete genome of a new Firmicutes species belonging to the dominant human colonic microbiota ('Ruminococcus bicirculans') reveals two chromosomes and a selective capacity to utilize plant glucans.</title>
        <authorList>
            <consortium name="NISC Comparative Sequencing Program"/>
            <person name="Wegmann U."/>
            <person name="Louis P."/>
            <person name="Goesmann A."/>
            <person name="Henrissat B."/>
            <person name="Duncan S.H."/>
            <person name="Flint H.J."/>
        </authorList>
    </citation>
    <scope>NUCLEOTIDE SEQUENCE</scope>
    <source>
        <strain evidence="1">NBRC 108219</strain>
    </source>
</reference>
<dbReference type="PROSITE" id="PS51257">
    <property type="entry name" value="PROKAR_LIPOPROTEIN"/>
    <property type="match status" value="1"/>
</dbReference>
<accession>A0ABQ5V8Z5</accession>